<feature type="region of interest" description="Disordered" evidence="1">
    <location>
        <begin position="1"/>
        <end position="50"/>
    </location>
</feature>
<protein>
    <submittedName>
        <fullName evidence="2">Uncharacterized protein</fullName>
    </submittedName>
</protein>
<comment type="caution">
    <text evidence="2">The sequence shown here is derived from an EMBL/GenBank/DDBJ whole genome shotgun (WGS) entry which is preliminary data.</text>
</comment>
<feature type="compositionally biased region" description="Basic and acidic residues" evidence="1">
    <location>
        <begin position="1"/>
        <end position="20"/>
    </location>
</feature>
<dbReference type="Proteomes" id="UP000314294">
    <property type="component" value="Unassembled WGS sequence"/>
</dbReference>
<keyword evidence="3" id="KW-1185">Reference proteome</keyword>
<dbReference type="EMBL" id="SRLO01000394">
    <property type="protein sequence ID" value="TNN57878.1"/>
    <property type="molecule type" value="Genomic_DNA"/>
</dbReference>
<name>A0A4Z2GWB9_9TELE</name>
<reference evidence="2 3" key="1">
    <citation type="submission" date="2019-03" db="EMBL/GenBank/DDBJ databases">
        <title>First draft genome of Liparis tanakae, snailfish: a comprehensive survey of snailfish specific genes.</title>
        <authorList>
            <person name="Kim W."/>
            <person name="Song I."/>
            <person name="Jeong J.-H."/>
            <person name="Kim D."/>
            <person name="Kim S."/>
            <person name="Ryu S."/>
            <person name="Song J.Y."/>
            <person name="Lee S.K."/>
        </authorList>
    </citation>
    <scope>NUCLEOTIDE SEQUENCE [LARGE SCALE GENOMIC DNA]</scope>
    <source>
        <tissue evidence="2">Muscle</tissue>
    </source>
</reference>
<sequence>MHSSGHDNSLKGPDSGDWRSQEGPQTGPPSASIQASGTPMGCSLAEPGSEDPVVTYRNMFLFLH</sequence>
<evidence type="ECO:0000313" key="3">
    <source>
        <dbReference type="Proteomes" id="UP000314294"/>
    </source>
</evidence>
<evidence type="ECO:0000313" key="2">
    <source>
        <dbReference type="EMBL" id="TNN57878.1"/>
    </source>
</evidence>
<evidence type="ECO:0000256" key="1">
    <source>
        <dbReference type="SAM" id="MobiDB-lite"/>
    </source>
</evidence>
<feature type="compositionally biased region" description="Polar residues" evidence="1">
    <location>
        <begin position="22"/>
        <end position="37"/>
    </location>
</feature>
<accession>A0A4Z2GWB9</accession>
<gene>
    <name evidence="2" type="ORF">EYF80_031877</name>
</gene>
<organism evidence="2 3">
    <name type="scientific">Liparis tanakae</name>
    <name type="common">Tanaka's snailfish</name>
    <dbReference type="NCBI Taxonomy" id="230148"/>
    <lineage>
        <taxon>Eukaryota</taxon>
        <taxon>Metazoa</taxon>
        <taxon>Chordata</taxon>
        <taxon>Craniata</taxon>
        <taxon>Vertebrata</taxon>
        <taxon>Euteleostomi</taxon>
        <taxon>Actinopterygii</taxon>
        <taxon>Neopterygii</taxon>
        <taxon>Teleostei</taxon>
        <taxon>Neoteleostei</taxon>
        <taxon>Acanthomorphata</taxon>
        <taxon>Eupercaria</taxon>
        <taxon>Perciformes</taxon>
        <taxon>Cottioidei</taxon>
        <taxon>Cottales</taxon>
        <taxon>Liparidae</taxon>
        <taxon>Liparis</taxon>
    </lineage>
</organism>
<proteinExistence type="predicted"/>
<dbReference type="AlphaFoldDB" id="A0A4Z2GWB9"/>